<organism evidence="1 2">
    <name type="scientific">Maribellus luteus</name>
    <dbReference type="NCBI Taxonomy" id="2305463"/>
    <lineage>
        <taxon>Bacteria</taxon>
        <taxon>Pseudomonadati</taxon>
        <taxon>Bacteroidota</taxon>
        <taxon>Bacteroidia</taxon>
        <taxon>Marinilabiliales</taxon>
        <taxon>Prolixibacteraceae</taxon>
        <taxon>Maribellus</taxon>
    </lineage>
</organism>
<gene>
    <name evidence="1" type="ORF">D1614_07500</name>
</gene>
<dbReference type="Pfam" id="PF03692">
    <property type="entry name" value="CxxCxxCC"/>
    <property type="match status" value="1"/>
</dbReference>
<evidence type="ECO:0000313" key="2">
    <source>
        <dbReference type="Proteomes" id="UP000265926"/>
    </source>
</evidence>
<evidence type="ECO:0000313" key="1">
    <source>
        <dbReference type="EMBL" id="RIJ49379.1"/>
    </source>
</evidence>
<protein>
    <submittedName>
        <fullName evidence="1">YkgJ family cysteine cluster protein</fullName>
    </submittedName>
</protein>
<sequence>MRKVEYKTPEELKLLTDKTRGETAAFLKKLKKKKPKDLDDFVQGLHIDAFAQFNCLDCANCCKTIGPRLIDKDVERLAKHLKMKASDFMEQYIRVDEDGDMVFRDNPCPFLMPDNYCMVYENRPRACREYPHTDRKRFYQILQLSHLNCETCPVVYEIIEELKQKQR</sequence>
<dbReference type="PANTHER" id="PTHR35866:SF1">
    <property type="entry name" value="YKGJ FAMILY CYSTEINE CLUSTER PROTEIN"/>
    <property type="match status" value="1"/>
</dbReference>
<keyword evidence="2" id="KW-1185">Reference proteome</keyword>
<accession>A0A399T2V0</accession>
<proteinExistence type="predicted"/>
<dbReference type="EMBL" id="QWGR01000003">
    <property type="protein sequence ID" value="RIJ49379.1"/>
    <property type="molecule type" value="Genomic_DNA"/>
</dbReference>
<dbReference type="PANTHER" id="PTHR35866">
    <property type="entry name" value="PUTATIVE-RELATED"/>
    <property type="match status" value="1"/>
</dbReference>
<dbReference type="OrthoDB" id="665764at2"/>
<dbReference type="Proteomes" id="UP000265926">
    <property type="component" value="Unassembled WGS sequence"/>
</dbReference>
<comment type="caution">
    <text evidence="1">The sequence shown here is derived from an EMBL/GenBank/DDBJ whole genome shotgun (WGS) entry which is preliminary data.</text>
</comment>
<name>A0A399T2V0_9BACT</name>
<dbReference type="RefSeq" id="WP_119437266.1">
    <property type="nucleotide sequence ID" value="NZ_QWGR01000003.1"/>
</dbReference>
<dbReference type="AlphaFoldDB" id="A0A399T2V0"/>
<reference evidence="1 2" key="1">
    <citation type="submission" date="2018-08" db="EMBL/GenBank/DDBJ databases">
        <title>Pallidiluteibacterium maritimus gen. nov., sp. nov., isolated from coastal sediment.</title>
        <authorList>
            <person name="Zhou L.Y."/>
        </authorList>
    </citation>
    <scope>NUCLEOTIDE SEQUENCE [LARGE SCALE GENOMIC DNA]</scope>
    <source>
        <strain evidence="1 2">XSD2</strain>
    </source>
</reference>
<dbReference type="InterPro" id="IPR005358">
    <property type="entry name" value="Puta_zinc/iron-chelating_dom"/>
</dbReference>